<dbReference type="EMBL" id="CABVHX010000019">
    <property type="protein sequence ID" value="VVO17834.1"/>
    <property type="molecule type" value="Genomic_DNA"/>
</dbReference>
<evidence type="ECO:0000256" key="2">
    <source>
        <dbReference type="ARBA" id="ARBA00022737"/>
    </source>
</evidence>
<dbReference type="InterPro" id="IPR003591">
    <property type="entry name" value="Leu-rich_rpt_typical-subtyp"/>
</dbReference>
<sequence length="2589" mass="288518">MHPVTERRTAHPLESPQREHPDNHYLPLKAAIPDWLGNASAAKREAFGRQAPFLPPKLQTATDDKHRALMTLNAAHWTAQNDVEKRLAQLQDASAFTEPLLGAALKEKFDLELNLRTTFVRLYIPAKTPWFAIKTGARAWTVSLLEAALHNFEEAETEDTAYDPESTFITQPDARGQFDTLPSLNAKLSITAFTKLCRELDIGAKYQTYLRESFGNTNPVGAAVLRLKIDQSQKAAMKAALQWARMSGDISEDYFLEIGGLLEETPGTQPDRQGLKCYDMTMLEMPLTGIVVFAPDLLESRTSARLVAYVPDDTEHPIKEYASTIEMLIELTRQLRSRDYQKFFSRFVNLEQHGIFFATLNSRLSEVKWHAPVAGSSEPPWRDSPRERPKLQLSVTPINAPLWQHLYQSKLNKILNDAAAIAVPTALVDQKARWAFWDSVVNIVSTILQTVAFIVAPFVPGLGELMMAYMAYQMLDEVFEGILAWAQGRATEAFTYLMGTLESLIQLGTFAIGGAIGAAEFRNILPREIVEFIDRFKPVEMPGGQTKYWEPDLTRYEHTASPAANSAPNELGLHAHEGRHLLPLDDAHFAVSETADAGEYRIAHPTRPEAYQPRVRHNGEGAWHSEIEQPLEWDRPTALRRIGHSVESFSAAQRETILQVSGLDEEVLRTMHVDQETIPPLLSDSIQRFKIDQDLQRFSDDLHSELPEAYLRADPVLQLQLLAEHGRWPKGQRLRLLNPEGELVWQSSSDESLPLTTIRQDSLKDGDLLKTLLSVLDEQQVKDLLGESFASPTLALDVRSQKLRNQLAQIAKQQRTSIFESRYDALQRNDDPLANLLAKHDSGLPASVTRELLDTATGDELVQISEGQLPPRQQALMQLANQELRVTRAFEGLELDSVNNPDADTLALHSLKRVPGWSGDVRLEIRDGHYKGRLLDSTGNGDASFLKVLVRQTDGTYQPFDDLGQELHSATDFYSSILYALPDSERQNLNIQIGQGDRLKATIRERPMERSELRLAIFPEPIPEPPLDTLRLLGLGGQRRASVGLEGYPTYEPTGIAANVARVRAIYPAFTAEEAQAFAARFEHEPAGLSNELARLRAQFIQLRDGLRLWRDALLNEIPATDPPLTYIQQRALLQNRALFKKAVERCWRREGSAGGNMLQITEPLIGELPTLDADFSHVTLLSFQGSPDTLGVDRFLQNFPSLRSLDLHDLNMPRLPQSLSAMPQLQHLTLRNCGISLSGADAPGFPAMSNLAVLDLQGNPLGIAPDIQDLPSLHFLNLDNTDISAAPSGLVSHPSLFAGKFDGNQITEIPLELLSSSDPVTGEFSFAGNPLSAVSREAVKTVYNRTRQNFGVMIEQADLQRMTELFPALTEDQANHLLYELPGSLAEGRTRLSEWQAEVTVLRGELAQWKNRIPERSPGSDRTLSFNEQVSELLAREEFAEKMESFWRSRLPGNFNARNNHLVANLEFMGDMPVLSADFGHVTRLTLNGNKNITAISPFLQRFPNLSVLELRSFDLEPSDLPSLDLSGLTTLELKNCDLVLTPENEAALLTMSQIEVLDLSGNPIGYLFDLKLLPTLKTLDLSSTYISQVPPGFLDLPELHKATLRDNLITELPEAMFELPQGRTRGFDFAANPLSIESRNRIKTYFRETSHDFQVPADPFDIELARQLFPALDEQGASDMIYGLPGTLAQGRNQLRHWRAERETLRSELSAWTTQSSDTHPVTGEQRTPLELYDDYRARSEFREQVLRLWESRSDTGMRNDIFEANLGFSGDMPNLTADFSHVLTLDFTGNATIRDLGEFLDLFPHAQILKMRDFALSRVPDSLSRLPELKELTLNNCGVAMTADSQSVLESFGELQLLDLRFNSLGTAPDLETLPYLNDVRLSDTGISSVPNGVADHPNLRTLKLDGNQIVDVPDTFLEAYFDIGKGTDLSRNPLSAASRQRIKDNYRDANHFNVLPEAADIAKAQEMFRALSTEGAVQMIYSLPGTLEAGRAQLLHWEAELATLKRDLRLWTGNVPRRNPATGGLYSTQARDLQRILRKDLGTKLKRLWRSRFVDPTELSPDVLATRLDFVGDLPSLTADFSHITQLKLLGNPSLKMSDGFLQSFSGLNRLKLHNFALGRIPQALRRMPTLGSLKLRNCGIIFDADGQAALSSLSRLRTLVLQNNPLVDVPDVSALTEMMFLDLSKTSIDRIPPGLSSLRNLEEVLLNENNISELPDELFNLPDDAGWNIDLHDNPVSAAMRERIKTCYQTNGYAFNVPVEAMDRELALTLYPKLTESQINGLVYSLPGTLADGRIELMRRNTELATLTHELESWANETPLDPSSHSPLTGDALRQEQANRQALKQNLENCWRRIAAQGQDGPGITLDVPLTSDLPTPTADFAHVRTITMLNGSGEPSRIGQFLNLFPDAKKLVIEGYRLDDIPVVALSMEKLTALSLPNCNITLTPASVEALATRSNLNALILRNNPLGLTPDVGRLERLTWLDLSNTGISELPPTLPVQRLEYVNFSNNAIVEIPENLWNASTTEFDFSGNPLSAQSAQRVESYRLRRIVALAERAPPPSGASSASTETAGTAMSIDSSQPSA</sequence>
<evidence type="ECO:0000256" key="1">
    <source>
        <dbReference type="ARBA" id="ARBA00022614"/>
    </source>
</evidence>
<feature type="domain" description="Dermonecrotic toxin N-terminal" evidence="4">
    <location>
        <begin position="87"/>
        <end position="350"/>
    </location>
</feature>
<dbReference type="SUPFAM" id="SSF52058">
    <property type="entry name" value="L domain-like"/>
    <property type="match status" value="3"/>
</dbReference>
<protein>
    <recommendedName>
        <fullName evidence="4">Dermonecrotic toxin N-terminal domain-containing protein</fullName>
    </recommendedName>
</protein>
<evidence type="ECO:0000313" key="5">
    <source>
        <dbReference type="EMBL" id="VVO17834.1"/>
    </source>
</evidence>
<evidence type="ECO:0000256" key="3">
    <source>
        <dbReference type="SAM" id="MobiDB-lite"/>
    </source>
</evidence>
<dbReference type="InterPro" id="IPR032675">
    <property type="entry name" value="LRR_dom_sf"/>
</dbReference>
<name>A0A5E7E1P9_PSEFL</name>
<reference evidence="5 6" key="1">
    <citation type="submission" date="2019-09" db="EMBL/GenBank/DDBJ databases">
        <authorList>
            <person name="Chandra G."/>
            <person name="Truman W A."/>
        </authorList>
    </citation>
    <scope>NUCLEOTIDE SEQUENCE [LARGE SCALE GENOMIC DNA]</scope>
    <source>
        <strain evidence="5">PS718</strain>
    </source>
</reference>
<keyword evidence="1" id="KW-0433">Leucine-rich repeat</keyword>
<evidence type="ECO:0000313" key="6">
    <source>
        <dbReference type="Proteomes" id="UP000325375"/>
    </source>
</evidence>
<gene>
    <name evidence="5" type="ORF">PS718_03969</name>
</gene>
<feature type="region of interest" description="Disordered" evidence="3">
    <location>
        <begin position="1"/>
        <end position="24"/>
    </location>
</feature>
<dbReference type="PANTHER" id="PTHR48051">
    <property type="match status" value="1"/>
</dbReference>
<feature type="compositionally biased region" description="Basic and acidic residues" evidence="3">
    <location>
        <begin position="1"/>
        <end position="23"/>
    </location>
</feature>
<evidence type="ECO:0000259" key="4">
    <source>
        <dbReference type="Pfam" id="PF20178"/>
    </source>
</evidence>
<dbReference type="PROSITE" id="PS51450">
    <property type="entry name" value="LRR"/>
    <property type="match status" value="5"/>
</dbReference>
<feature type="compositionally biased region" description="Low complexity" evidence="3">
    <location>
        <begin position="2567"/>
        <end position="2579"/>
    </location>
</feature>
<dbReference type="GO" id="GO:0005737">
    <property type="term" value="C:cytoplasm"/>
    <property type="evidence" value="ECO:0007669"/>
    <property type="project" value="TreeGrafter"/>
</dbReference>
<dbReference type="InterPro" id="IPR001611">
    <property type="entry name" value="Leu-rich_rpt"/>
</dbReference>
<dbReference type="PANTHER" id="PTHR48051:SF46">
    <property type="entry name" value="LEUCINE RICH REPEAT-CONTAINING DOMAIN PROTEIN"/>
    <property type="match status" value="1"/>
</dbReference>
<proteinExistence type="predicted"/>
<keyword evidence="2" id="KW-0677">Repeat</keyword>
<accession>A0A5E7E1P9</accession>
<dbReference type="Pfam" id="PF20178">
    <property type="entry name" value="ToxA_N"/>
    <property type="match status" value="1"/>
</dbReference>
<dbReference type="RefSeq" id="WP_150604285.1">
    <property type="nucleotide sequence ID" value="NZ_CABVHX010000019.1"/>
</dbReference>
<dbReference type="Proteomes" id="UP000325375">
    <property type="component" value="Unassembled WGS sequence"/>
</dbReference>
<organism evidence="5 6">
    <name type="scientific">Pseudomonas fluorescens</name>
    <dbReference type="NCBI Taxonomy" id="294"/>
    <lineage>
        <taxon>Bacteria</taxon>
        <taxon>Pseudomonadati</taxon>
        <taxon>Pseudomonadota</taxon>
        <taxon>Gammaproteobacteria</taxon>
        <taxon>Pseudomonadales</taxon>
        <taxon>Pseudomonadaceae</taxon>
        <taxon>Pseudomonas</taxon>
    </lineage>
</organism>
<dbReference type="InterPro" id="IPR046673">
    <property type="entry name" value="ToxA_N"/>
</dbReference>
<dbReference type="InterPro" id="IPR050216">
    <property type="entry name" value="LRR_domain-containing"/>
</dbReference>
<dbReference type="SMART" id="SM00369">
    <property type="entry name" value="LRR_TYP"/>
    <property type="match status" value="9"/>
</dbReference>
<dbReference type="Gene3D" id="3.80.10.10">
    <property type="entry name" value="Ribonuclease Inhibitor"/>
    <property type="match status" value="5"/>
</dbReference>
<feature type="region of interest" description="Disordered" evidence="3">
    <location>
        <begin position="2561"/>
        <end position="2589"/>
    </location>
</feature>